<dbReference type="InterPro" id="IPR013106">
    <property type="entry name" value="Ig_V-set"/>
</dbReference>
<dbReference type="InterPro" id="IPR036179">
    <property type="entry name" value="Ig-like_dom_sf"/>
</dbReference>
<keyword evidence="2" id="KW-0812">Transmembrane</keyword>
<dbReference type="SUPFAM" id="SSF48726">
    <property type="entry name" value="Immunoglobulin"/>
    <property type="match status" value="2"/>
</dbReference>
<feature type="domain" description="Ig-like" evidence="3">
    <location>
        <begin position="107"/>
        <end position="207"/>
    </location>
</feature>
<dbReference type="Proteomes" id="UP000694915">
    <property type="component" value="Unplaced"/>
</dbReference>
<dbReference type="Pfam" id="PF07654">
    <property type="entry name" value="C1-set"/>
    <property type="match status" value="1"/>
</dbReference>
<dbReference type="GeneID" id="113458319"/>
<dbReference type="InterPro" id="IPR013783">
    <property type="entry name" value="Ig-like_fold"/>
</dbReference>
<dbReference type="SMART" id="SM00407">
    <property type="entry name" value="IGc1"/>
    <property type="match status" value="1"/>
</dbReference>
<proteinExistence type="predicted"/>
<dbReference type="PANTHER" id="PTHR23411">
    <property type="entry name" value="TAPASIN"/>
    <property type="match status" value="1"/>
</dbReference>
<dbReference type="InterPro" id="IPR003006">
    <property type="entry name" value="Ig/MHC_CS"/>
</dbReference>
<feature type="transmembrane region" description="Helical" evidence="2">
    <location>
        <begin position="216"/>
        <end position="236"/>
    </location>
</feature>
<dbReference type="InterPro" id="IPR003597">
    <property type="entry name" value="Ig_C1-set"/>
</dbReference>
<dbReference type="CDD" id="cd00098">
    <property type="entry name" value="IgC1"/>
    <property type="match status" value="1"/>
</dbReference>
<keyword evidence="2" id="KW-1133">Transmembrane helix</keyword>
<organism evidence="4 5">
    <name type="scientific">Microtus ochrogaster</name>
    <name type="common">Prairie vole</name>
    <dbReference type="NCBI Taxonomy" id="79684"/>
    <lineage>
        <taxon>Eukaryota</taxon>
        <taxon>Metazoa</taxon>
        <taxon>Chordata</taxon>
        <taxon>Craniata</taxon>
        <taxon>Vertebrata</taxon>
        <taxon>Euteleostomi</taxon>
        <taxon>Mammalia</taxon>
        <taxon>Eutheria</taxon>
        <taxon>Euarchontoglires</taxon>
        <taxon>Glires</taxon>
        <taxon>Rodentia</taxon>
        <taxon>Myomorpha</taxon>
        <taxon>Muroidea</taxon>
        <taxon>Cricetidae</taxon>
        <taxon>Arvicolinae</taxon>
        <taxon>Microtus</taxon>
    </lineage>
</organism>
<dbReference type="InterPro" id="IPR007110">
    <property type="entry name" value="Ig-like_dom"/>
</dbReference>
<feature type="domain" description="Ig-like" evidence="3">
    <location>
        <begin position="1"/>
        <end position="99"/>
    </location>
</feature>
<dbReference type="Gene3D" id="2.60.40.10">
    <property type="entry name" value="Immunoglobulins"/>
    <property type="match status" value="2"/>
</dbReference>
<evidence type="ECO:0000313" key="5">
    <source>
        <dbReference type="RefSeq" id="XP_026644948.1"/>
    </source>
</evidence>
<dbReference type="PROSITE" id="PS00290">
    <property type="entry name" value="IG_MHC"/>
    <property type="match status" value="1"/>
</dbReference>
<keyword evidence="1" id="KW-0393">Immunoglobulin domain</keyword>
<protein>
    <submittedName>
        <fullName evidence="5">Natural cytotoxicity triggering receptor 3 ligand 1-like</fullName>
    </submittedName>
</protein>
<evidence type="ECO:0000256" key="2">
    <source>
        <dbReference type="SAM" id="Phobius"/>
    </source>
</evidence>
<dbReference type="InterPro" id="IPR050380">
    <property type="entry name" value="Immune_Resp_Modulators"/>
</dbReference>
<dbReference type="Pfam" id="PF07686">
    <property type="entry name" value="V-set"/>
    <property type="match status" value="1"/>
</dbReference>
<sequence>MVSLHDNVTIVCEIPGSPHLDITTVGIIWSLKNEWHEAEVPIYEFYGKHLKAFRPGASVSLLRLERGDASLHLPRIELREAGEYRCKLVVTPDQAEGITRLDVVAYPAMALFVEAERNGEGQRIICELDGFYPEAFAIKWGRCTLKDPHFRVITDGIVTGPTVKNEDGTFSVTSSLALKPALQDRGTIYHCVVSHRSLPVPKKLNLTLPEKGSVEIYVTIVFPSVLLGLVLAFWLWRCCYAGAATT</sequence>
<keyword evidence="4" id="KW-1185">Reference proteome</keyword>
<keyword evidence="2" id="KW-0472">Membrane</keyword>
<dbReference type="RefSeq" id="XP_026644948.1">
    <property type="nucleotide sequence ID" value="XM_026789147.1"/>
</dbReference>
<evidence type="ECO:0000259" key="3">
    <source>
        <dbReference type="PROSITE" id="PS50835"/>
    </source>
</evidence>
<evidence type="ECO:0000256" key="1">
    <source>
        <dbReference type="ARBA" id="ARBA00023319"/>
    </source>
</evidence>
<dbReference type="PROSITE" id="PS50835">
    <property type="entry name" value="IG_LIKE"/>
    <property type="match status" value="2"/>
</dbReference>
<accession>A0ABM1USI6</accession>
<gene>
    <name evidence="5" type="primary">LOC113458319</name>
</gene>
<evidence type="ECO:0000313" key="4">
    <source>
        <dbReference type="Proteomes" id="UP000694915"/>
    </source>
</evidence>
<name>A0ABM1USI6_MICOH</name>
<reference evidence="5" key="1">
    <citation type="submission" date="2025-08" db="UniProtKB">
        <authorList>
            <consortium name="RefSeq"/>
        </authorList>
    </citation>
    <scope>IDENTIFICATION</scope>
</reference>